<evidence type="ECO:0000313" key="2">
    <source>
        <dbReference type="EMBL" id="QBH14211.1"/>
    </source>
</evidence>
<feature type="domain" description="Serine aminopeptidase S33" evidence="1">
    <location>
        <begin position="71"/>
        <end position="282"/>
    </location>
</feature>
<gene>
    <name evidence="3" type="ORF">DO021_06460</name>
    <name evidence="2" type="ORF">EYB58_15595</name>
</gene>
<keyword evidence="5" id="KW-1185">Reference proteome</keyword>
<sequence>MILLVSLAVVAAIVFLSGPRVRIDQTIFPKKLPLDIDDYLILQEQQFSDMIPGIQKTVVWAGTPNEQTEFSVVYIHGFSATRKETAPLSDFVAQALGANLFYTRLTGHGRTGGALADASVNDWLNDVVEAYEIGQRLGSKVIMVGCSTGGTSLAWLAHRAATMGGMDALYACIFLSPNFRPKNSFSTMLTWPWGRQIAGIIIGKERGVVPENQGHGQYWITRYPVAALLSMMGMVRLVRGLDLSKIRVPCLVIYSPQDQIVHIPSLELAFKRMGCLKKQLVPFTGSADPGQHILAGDIFSPGTSEELADMIVSFVLESDLESV</sequence>
<name>A0A328FIN1_9BACT</name>
<dbReference type="GO" id="GO:0016787">
    <property type="term" value="F:hydrolase activity"/>
    <property type="evidence" value="ECO:0007669"/>
    <property type="project" value="UniProtKB-KW"/>
</dbReference>
<dbReference type="Proteomes" id="UP000293902">
    <property type="component" value="Chromosome"/>
</dbReference>
<proteinExistence type="predicted"/>
<dbReference type="SUPFAM" id="SSF53474">
    <property type="entry name" value="alpha/beta-Hydrolases"/>
    <property type="match status" value="1"/>
</dbReference>
<dbReference type="InterPro" id="IPR029058">
    <property type="entry name" value="AB_hydrolase_fold"/>
</dbReference>
<accession>A0A328FIN1</accession>
<evidence type="ECO:0000259" key="1">
    <source>
        <dbReference type="Pfam" id="PF12146"/>
    </source>
</evidence>
<dbReference type="Gene3D" id="3.40.50.1820">
    <property type="entry name" value="alpha/beta hydrolase"/>
    <property type="match status" value="1"/>
</dbReference>
<evidence type="ECO:0000313" key="4">
    <source>
        <dbReference type="Proteomes" id="UP000248798"/>
    </source>
</evidence>
<dbReference type="AlphaFoldDB" id="A0A328FIN1"/>
<protein>
    <submittedName>
        <fullName evidence="3">Alpha/beta hydrolase</fullName>
    </submittedName>
</protein>
<dbReference type="InterPro" id="IPR022742">
    <property type="entry name" value="Hydrolase_4"/>
</dbReference>
<keyword evidence="3" id="KW-0378">Hydrolase</keyword>
<dbReference type="EMBL" id="QLNI01000010">
    <property type="protein sequence ID" value="RAM02857.1"/>
    <property type="molecule type" value="Genomic_DNA"/>
</dbReference>
<reference evidence="3 4" key="1">
    <citation type="submission" date="2018-06" db="EMBL/GenBank/DDBJ databases">
        <title>Complete Genome Sequence of Desulfobacter hydrogenophilus (DSM3380).</title>
        <authorList>
            <person name="Marietou A."/>
            <person name="Schreiber L."/>
            <person name="Marshall I."/>
            <person name="Jorgensen B."/>
        </authorList>
    </citation>
    <scope>NUCLEOTIDE SEQUENCE [LARGE SCALE GENOMIC DNA]</scope>
    <source>
        <strain evidence="3 4">DSM 3380</strain>
    </source>
</reference>
<dbReference type="Proteomes" id="UP000248798">
    <property type="component" value="Unassembled WGS sequence"/>
</dbReference>
<evidence type="ECO:0000313" key="5">
    <source>
        <dbReference type="Proteomes" id="UP000293902"/>
    </source>
</evidence>
<reference evidence="2 5" key="2">
    <citation type="submission" date="2019-02" db="EMBL/GenBank/DDBJ databases">
        <title>Complete genome sequence of Desulfobacter hydrogenophilus AcRS1.</title>
        <authorList>
            <person name="Marietou A."/>
            <person name="Lund M.B."/>
            <person name="Marshall I.P.G."/>
            <person name="Schreiber L."/>
            <person name="Jorgensen B."/>
        </authorList>
    </citation>
    <scope>NUCLEOTIDE SEQUENCE [LARGE SCALE GENOMIC DNA]</scope>
    <source>
        <strain evidence="2 5">AcRS1</strain>
    </source>
</reference>
<dbReference type="RefSeq" id="WP_111954888.1">
    <property type="nucleotide sequence ID" value="NZ_CP036313.1"/>
</dbReference>
<dbReference type="OrthoDB" id="5416147at2"/>
<organism evidence="3 4">
    <name type="scientific">Desulfobacter hydrogenophilus</name>
    <dbReference type="NCBI Taxonomy" id="2291"/>
    <lineage>
        <taxon>Bacteria</taxon>
        <taxon>Pseudomonadati</taxon>
        <taxon>Thermodesulfobacteriota</taxon>
        <taxon>Desulfobacteria</taxon>
        <taxon>Desulfobacterales</taxon>
        <taxon>Desulfobacteraceae</taxon>
        <taxon>Desulfobacter</taxon>
    </lineage>
</organism>
<dbReference type="EMBL" id="CP036313">
    <property type="protein sequence ID" value="QBH14211.1"/>
    <property type="molecule type" value="Genomic_DNA"/>
</dbReference>
<dbReference type="Pfam" id="PF12146">
    <property type="entry name" value="Hydrolase_4"/>
    <property type="match status" value="1"/>
</dbReference>
<evidence type="ECO:0000313" key="3">
    <source>
        <dbReference type="EMBL" id="RAM02857.1"/>
    </source>
</evidence>